<keyword evidence="3" id="KW-0255">Endonuclease</keyword>
<evidence type="ECO:0000313" key="3">
    <source>
        <dbReference type="EMBL" id="KAK9700907.1"/>
    </source>
</evidence>
<comment type="caution">
    <text evidence="3">The sequence shown here is derived from an EMBL/GenBank/DDBJ whole genome shotgun (WGS) entry which is preliminary data.</text>
</comment>
<accession>A0AAW1JD36</accession>
<dbReference type="GO" id="GO:0004519">
    <property type="term" value="F:endonuclease activity"/>
    <property type="evidence" value="ECO:0007669"/>
    <property type="project" value="UniProtKB-KW"/>
</dbReference>
<dbReference type="InterPro" id="IPR004875">
    <property type="entry name" value="DDE_SF_endonuclease_dom"/>
</dbReference>
<dbReference type="EMBL" id="JASPKY010000427">
    <property type="protein sequence ID" value="KAK9700907.1"/>
    <property type="molecule type" value="Genomic_DNA"/>
</dbReference>
<gene>
    <name evidence="3" type="ORF">QE152_g30958</name>
    <name evidence="2" type="ORF">QE152_g31281</name>
</gene>
<dbReference type="GO" id="GO:0003676">
    <property type="term" value="F:nucleic acid binding"/>
    <property type="evidence" value="ECO:0007669"/>
    <property type="project" value="InterPro"/>
</dbReference>
<dbReference type="Pfam" id="PF03184">
    <property type="entry name" value="DDE_1"/>
    <property type="match status" value="1"/>
</dbReference>
<evidence type="ECO:0000313" key="2">
    <source>
        <dbReference type="EMBL" id="KAK9700390.1"/>
    </source>
</evidence>
<keyword evidence="3" id="KW-0540">Nuclease</keyword>
<feature type="domain" description="DDE-1" evidence="1">
    <location>
        <begin position="22"/>
        <end position="82"/>
    </location>
</feature>
<evidence type="ECO:0000259" key="1">
    <source>
        <dbReference type="Pfam" id="PF03184"/>
    </source>
</evidence>
<reference evidence="3 4" key="2">
    <citation type="journal article" date="2024" name="BMC Genomics">
        <title>De novo assembly and annotation of Popillia japonica's genome with initial clues to its potential as an invasive pest.</title>
        <authorList>
            <person name="Cucini C."/>
            <person name="Boschi S."/>
            <person name="Funari R."/>
            <person name="Cardaioli E."/>
            <person name="Iannotti N."/>
            <person name="Marturano G."/>
            <person name="Paoli F."/>
            <person name="Bruttini M."/>
            <person name="Carapelli A."/>
            <person name="Frati F."/>
            <person name="Nardi F."/>
        </authorList>
    </citation>
    <scope>NUCLEOTIDE SEQUENCE [LARGE SCALE GENOMIC DNA]</scope>
    <source>
        <strain evidence="3">DMR45628</strain>
    </source>
</reference>
<keyword evidence="3" id="KW-0378">Hydrolase</keyword>
<organism evidence="3 4">
    <name type="scientific">Popillia japonica</name>
    <name type="common">Japanese beetle</name>
    <dbReference type="NCBI Taxonomy" id="7064"/>
    <lineage>
        <taxon>Eukaryota</taxon>
        <taxon>Metazoa</taxon>
        <taxon>Ecdysozoa</taxon>
        <taxon>Arthropoda</taxon>
        <taxon>Hexapoda</taxon>
        <taxon>Insecta</taxon>
        <taxon>Pterygota</taxon>
        <taxon>Neoptera</taxon>
        <taxon>Endopterygota</taxon>
        <taxon>Coleoptera</taxon>
        <taxon>Polyphaga</taxon>
        <taxon>Scarabaeiformia</taxon>
        <taxon>Scarabaeidae</taxon>
        <taxon>Rutelinae</taxon>
        <taxon>Popillia</taxon>
    </lineage>
</organism>
<dbReference type="AlphaFoldDB" id="A0AAW1JD36"/>
<keyword evidence="4" id="KW-1185">Reference proteome</keyword>
<reference evidence="3" key="1">
    <citation type="submission" date="2023-05" db="EMBL/GenBank/DDBJ databases">
        <authorList>
            <person name="Nardi F."/>
            <person name="Carapelli A."/>
            <person name="Cucini C."/>
        </authorList>
    </citation>
    <scope>NUCLEOTIDE SEQUENCE</scope>
    <source>
        <strain evidence="3">DMR45628</strain>
        <tissue evidence="3">Testes</tissue>
    </source>
</reference>
<dbReference type="EMBL" id="JASPKY010000438">
    <property type="protein sequence ID" value="KAK9700390.1"/>
    <property type="molecule type" value="Genomic_DNA"/>
</dbReference>
<protein>
    <submittedName>
        <fullName evidence="3">DDE superfamily endonuclease</fullName>
    </submittedName>
</protein>
<dbReference type="Proteomes" id="UP001458880">
    <property type="component" value="Unassembled WGS sequence"/>
</dbReference>
<proteinExistence type="predicted"/>
<evidence type="ECO:0000313" key="4">
    <source>
        <dbReference type="Proteomes" id="UP001458880"/>
    </source>
</evidence>
<sequence>MNVETFSKRLDNFSFEFIAPPSVILIFDGANCHLNITIAEQEEVHLVPLYCLPSNTTHQLQPMEKPVVRAFEAYWDSDQLKYWDKYLTRDLNGGRCSEVLTPT</sequence>
<name>A0AAW1JD36_POPJA</name>